<dbReference type="EMBL" id="JAJKGN010000001">
    <property type="protein sequence ID" value="MDC6408666.1"/>
    <property type="molecule type" value="Genomic_DNA"/>
</dbReference>
<evidence type="ECO:0000313" key="8">
    <source>
        <dbReference type="EMBL" id="MDC6408666.1"/>
    </source>
</evidence>
<evidence type="ECO:0000313" key="9">
    <source>
        <dbReference type="Proteomes" id="UP001220702"/>
    </source>
</evidence>
<keyword evidence="1" id="KW-1188">Viral release from host cell</keyword>
<dbReference type="InterPro" id="IPR010090">
    <property type="entry name" value="Phage_tape_meas"/>
</dbReference>
<dbReference type="EMBL" id="JAJKGN010000001">
    <property type="protein sequence ID" value="MDC6408096.1"/>
    <property type="molecule type" value="Genomic_DNA"/>
</dbReference>
<protein>
    <submittedName>
        <fullName evidence="7">Phage tail tape measure protein</fullName>
    </submittedName>
</protein>
<keyword evidence="4" id="KW-0812">Transmembrane</keyword>
<evidence type="ECO:0000313" key="7">
    <source>
        <dbReference type="EMBL" id="MDC6408556.1"/>
    </source>
</evidence>
<gene>
    <name evidence="6" type="ORF">LOK82_05400</name>
    <name evidence="7" type="ORF">LOK82_07915</name>
    <name evidence="8" type="ORF">LOK82_08525</name>
</gene>
<feature type="coiled-coil region" evidence="2">
    <location>
        <begin position="75"/>
        <end position="119"/>
    </location>
</feature>
<sequence length="751" mass="80721">MNSYSGSTDYRAMANKKQFHASLIIAGHLSSTLKSAFGSTQRNVQRIGAAVTTLSRQQRLLGQGIQTFGRMGRNIDGLRTRYDALTRQLERTRAAQQRLNQAQATLQAHRARLSQMRGQLGGAVGTLGAVSAAAFFPIKAAVEFETAMLGVVKQVDGARDNTGKLTSVYYDMGNAIQQLARTIPMATNELADMVTAGARMGIAEGMNPEQARKTLIEFTRVSAMAATAFEMPAGELADSMGKIAGIFKIPINTIERLGDAINYLDDNAISKGGDIIKVMQGDLAGAASTMGLSAKNAAALASTFLTLGESAERADTAASGMLRQLQIAKMNPKRFQIGVGMLGMTADQLQKGMVTDPQSMILDVLTRIKTLPIQQQMEAVTRLFGKDWGGAIAKLANGVDEYRRQLALANGEAAKGSMSREFKSWQDSTAGQWQQTKNRLSESAVRIGEALVPAVKELLTSVAPVIEQCSVWISKHPGVVKAVLGTALALAGVRVAVIALRFAFAALQYPLLLGLRLIASWRAVGTLASMAQVRTAALAVGRVLGRVVPAAFMVAGRAALWLGRLLLMNPVGLAVTAIASGALLIVQHWNTIKPFMTSLWEGVKTIFSGAWGVITGLFTGNFDRVKNGFKTMFDGIGTIATSFFDKLKSLWNWATEKFTTMKQWLGIGDSLTQHTITTAGAGAAPTATVRMPPLAQQHRTNNADYRSYATYNITQQPGERGETLARRIAAQSSQSQRQPRSALYDDVRGQE</sequence>
<dbReference type="PANTHER" id="PTHR37813">
    <property type="entry name" value="FELS-2 PROPHAGE PROTEIN"/>
    <property type="match status" value="1"/>
</dbReference>
<feature type="transmembrane region" description="Helical" evidence="4">
    <location>
        <begin position="567"/>
        <end position="586"/>
    </location>
</feature>
<feature type="domain" description="Phage tail tape measure protein" evidence="5">
    <location>
        <begin position="174"/>
        <end position="385"/>
    </location>
</feature>
<dbReference type="Pfam" id="PF10145">
    <property type="entry name" value="PhageMin_Tail"/>
    <property type="match status" value="1"/>
</dbReference>
<evidence type="ECO:0000256" key="1">
    <source>
        <dbReference type="ARBA" id="ARBA00022612"/>
    </source>
</evidence>
<evidence type="ECO:0000256" key="4">
    <source>
        <dbReference type="SAM" id="Phobius"/>
    </source>
</evidence>
<dbReference type="AlphaFoldDB" id="A0AAW6HV79"/>
<reference evidence="7" key="2">
    <citation type="journal article" date="2023" name="Commun. Biol.">
        <title>Suspicions of two bridgehead invasions of Xylella fastidiosa subsp. multiplex in France.</title>
        <authorList>
            <person name="Dupas E."/>
            <person name="Durand K."/>
            <person name="Rieux A."/>
            <person name="Briand M."/>
            <person name="Pruvost O."/>
            <person name="Cunty A."/>
            <person name="Denance N."/>
            <person name="Donnadieu C."/>
            <person name="Legendre B."/>
            <person name="Lopez-Roques C."/>
            <person name="Cesbron S."/>
            <person name="Ravigne V."/>
            <person name="Jacques M.A."/>
        </authorList>
    </citation>
    <scope>NUCLEOTIDE SEQUENCE</scope>
    <source>
        <strain evidence="7">CFBP8070</strain>
    </source>
</reference>
<accession>A0AAW6HV79</accession>
<organism evidence="7 9">
    <name type="scientific">Xylella fastidiosa subsp. multiplex</name>
    <dbReference type="NCBI Taxonomy" id="644357"/>
    <lineage>
        <taxon>Bacteria</taxon>
        <taxon>Pseudomonadati</taxon>
        <taxon>Pseudomonadota</taxon>
        <taxon>Gammaproteobacteria</taxon>
        <taxon>Lysobacterales</taxon>
        <taxon>Lysobacteraceae</taxon>
        <taxon>Xylella</taxon>
    </lineage>
</organism>
<dbReference type="Proteomes" id="UP001220702">
    <property type="component" value="Unassembled WGS sequence"/>
</dbReference>
<evidence type="ECO:0000256" key="2">
    <source>
        <dbReference type="SAM" id="Coils"/>
    </source>
</evidence>
<dbReference type="NCBIfam" id="TIGR01760">
    <property type="entry name" value="tape_meas_TP901"/>
    <property type="match status" value="1"/>
</dbReference>
<proteinExistence type="predicted"/>
<dbReference type="PANTHER" id="PTHR37813:SF1">
    <property type="entry name" value="FELS-2 PROPHAGE PROTEIN"/>
    <property type="match status" value="1"/>
</dbReference>
<keyword evidence="4" id="KW-1133">Transmembrane helix</keyword>
<evidence type="ECO:0000256" key="3">
    <source>
        <dbReference type="SAM" id="MobiDB-lite"/>
    </source>
</evidence>
<keyword evidence="4" id="KW-0472">Membrane</keyword>
<keyword evidence="2" id="KW-0175">Coiled coil</keyword>
<feature type="transmembrane region" description="Helical" evidence="4">
    <location>
        <begin position="543"/>
        <end position="561"/>
    </location>
</feature>
<evidence type="ECO:0000259" key="5">
    <source>
        <dbReference type="Pfam" id="PF10145"/>
    </source>
</evidence>
<dbReference type="EMBL" id="JAJKGN010000001">
    <property type="protein sequence ID" value="MDC6408556.1"/>
    <property type="molecule type" value="Genomic_DNA"/>
</dbReference>
<feature type="compositionally biased region" description="Low complexity" evidence="3">
    <location>
        <begin position="726"/>
        <end position="742"/>
    </location>
</feature>
<reference evidence="7" key="1">
    <citation type="submission" date="2021-11" db="EMBL/GenBank/DDBJ databases">
        <authorList>
            <person name="Denance N."/>
            <person name="Briand M."/>
            <person name="Dupas E."/>
            <person name="Durand K."/>
            <person name="Legendre B."/>
            <person name="Cunty A."/>
            <person name="Donnadieu C."/>
            <person name="Lopez Roques C."/>
            <person name="Cesbron S."/>
            <person name="Jacques M.A."/>
        </authorList>
    </citation>
    <scope>NUCLEOTIDE SEQUENCE</scope>
    <source>
        <strain evidence="7">CFBP8070</strain>
    </source>
</reference>
<comment type="caution">
    <text evidence="7">The sequence shown here is derived from an EMBL/GenBank/DDBJ whole genome shotgun (WGS) entry which is preliminary data.</text>
</comment>
<evidence type="ECO:0000313" key="6">
    <source>
        <dbReference type="EMBL" id="MDC6408096.1"/>
    </source>
</evidence>
<feature type="region of interest" description="Disordered" evidence="3">
    <location>
        <begin position="719"/>
        <end position="751"/>
    </location>
</feature>
<name>A0AAW6HV79_XYLFS</name>